<dbReference type="Proteomes" id="UP000285112">
    <property type="component" value="Unassembled WGS sequence"/>
</dbReference>
<dbReference type="CDD" id="cd17040">
    <property type="entry name" value="Ubl_MoaD_like"/>
    <property type="match status" value="1"/>
</dbReference>
<dbReference type="Pfam" id="PF02597">
    <property type="entry name" value="ThiS"/>
    <property type="match status" value="1"/>
</dbReference>
<sequence>MTMSAPQRATPETGSAELVTVVVRYFAAARAAAGLDEEKIELSTGTTVAGAIEIVRARHPGPLARVLDAAGFLVNEIAVRDRSRTLGDGSRLDVLPPFAGG</sequence>
<dbReference type="EMBL" id="QZFV01000070">
    <property type="protein sequence ID" value="RJQ87014.1"/>
    <property type="molecule type" value="Genomic_DNA"/>
</dbReference>
<dbReference type="RefSeq" id="WP_120023105.1">
    <property type="nucleotide sequence ID" value="NZ_QZFV01000070.1"/>
</dbReference>
<dbReference type="PANTHER" id="PTHR33359:SF1">
    <property type="entry name" value="MOLYBDOPTERIN SYNTHASE SULFUR CARRIER SUBUNIT"/>
    <property type="match status" value="1"/>
</dbReference>
<dbReference type="PANTHER" id="PTHR33359">
    <property type="entry name" value="MOLYBDOPTERIN SYNTHASE SULFUR CARRIER SUBUNIT"/>
    <property type="match status" value="1"/>
</dbReference>
<dbReference type="InterPro" id="IPR003749">
    <property type="entry name" value="ThiS/MoaD-like"/>
</dbReference>
<evidence type="ECO:0000256" key="2">
    <source>
        <dbReference type="ARBA" id="ARBA00024200"/>
    </source>
</evidence>
<evidence type="ECO:0000256" key="3">
    <source>
        <dbReference type="ARBA" id="ARBA00024247"/>
    </source>
</evidence>
<protein>
    <recommendedName>
        <fullName evidence="3">Molybdopterin synthase sulfur carrier subunit</fullName>
    </recommendedName>
</protein>
<proteinExistence type="inferred from homology"/>
<dbReference type="OrthoDB" id="4331766at2"/>
<comment type="similarity">
    <text evidence="2">Belongs to the MoaD family.</text>
</comment>
<comment type="caution">
    <text evidence="4">The sequence shown here is derived from an EMBL/GenBank/DDBJ whole genome shotgun (WGS) entry which is preliminary data.</text>
</comment>
<reference evidence="4 5" key="1">
    <citation type="submission" date="2018-09" db="EMBL/GenBank/DDBJ databases">
        <title>YIM PH 21725 draft genome.</title>
        <authorList>
            <person name="Miao C."/>
        </authorList>
    </citation>
    <scope>NUCLEOTIDE SEQUENCE [LARGE SCALE GENOMIC DNA]</scope>
    <source>
        <strain evidence="5">YIM PH21725</strain>
    </source>
</reference>
<dbReference type="SUPFAM" id="SSF54285">
    <property type="entry name" value="MoaD/ThiS"/>
    <property type="match status" value="1"/>
</dbReference>
<organism evidence="4 5">
    <name type="scientific">Amycolatopsis panacis</name>
    <dbReference type="NCBI Taxonomy" id="2340917"/>
    <lineage>
        <taxon>Bacteria</taxon>
        <taxon>Bacillati</taxon>
        <taxon>Actinomycetota</taxon>
        <taxon>Actinomycetes</taxon>
        <taxon>Pseudonocardiales</taxon>
        <taxon>Pseudonocardiaceae</taxon>
        <taxon>Amycolatopsis</taxon>
    </lineage>
</organism>
<evidence type="ECO:0000313" key="4">
    <source>
        <dbReference type="EMBL" id="RJQ87014.1"/>
    </source>
</evidence>
<gene>
    <name evidence="4" type="ORF">D5S19_10185</name>
</gene>
<accession>A0A419I6E4</accession>
<dbReference type="GO" id="GO:0006777">
    <property type="term" value="P:Mo-molybdopterin cofactor biosynthetic process"/>
    <property type="evidence" value="ECO:0007669"/>
    <property type="project" value="InterPro"/>
</dbReference>
<dbReference type="GO" id="GO:0000166">
    <property type="term" value="F:nucleotide binding"/>
    <property type="evidence" value="ECO:0007669"/>
    <property type="project" value="UniProtKB-KW"/>
</dbReference>
<dbReference type="InterPro" id="IPR044672">
    <property type="entry name" value="MOCS2A"/>
</dbReference>
<dbReference type="Gene3D" id="3.10.20.30">
    <property type="match status" value="1"/>
</dbReference>
<evidence type="ECO:0000313" key="5">
    <source>
        <dbReference type="Proteomes" id="UP000285112"/>
    </source>
</evidence>
<dbReference type="AlphaFoldDB" id="A0A419I6E4"/>
<name>A0A419I6E4_9PSEU</name>
<keyword evidence="5" id="KW-1185">Reference proteome</keyword>
<keyword evidence="1" id="KW-0547">Nucleotide-binding</keyword>
<dbReference type="GO" id="GO:1990133">
    <property type="term" value="C:molybdopterin adenylyltransferase complex"/>
    <property type="evidence" value="ECO:0007669"/>
    <property type="project" value="TreeGrafter"/>
</dbReference>
<dbReference type="InterPro" id="IPR012675">
    <property type="entry name" value="Beta-grasp_dom_sf"/>
</dbReference>
<evidence type="ECO:0000256" key="1">
    <source>
        <dbReference type="ARBA" id="ARBA00022741"/>
    </source>
</evidence>
<dbReference type="InterPro" id="IPR016155">
    <property type="entry name" value="Mopterin_synth/thiamin_S_b"/>
</dbReference>